<dbReference type="Pfam" id="PF13489">
    <property type="entry name" value="Methyltransf_23"/>
    <property type="match status" value="1"/>
</dbReference>
<keyword evidence="1" id="KW-0830">Ubiquinone</keyword>
<proteinExistence type="predicted"/>
<sequence>MTNPFLDPEIANDYDTIYRTREGKYIDYFEKASMDKLLRNLPRGKLLEVGCGTGRWSNFFSSLGFDVTGIDSSLPMLEIARKKKLPFTNFIHTSGESYFLPKPQNIKLIRKKEGILSRKKYEDESWKFDSLALMFSLEFIENLERVFENCLQFINSNGFIIIGLFNSKSDQVSRILSKKTFPYAHLRSLTEISQFLSKYGKVSVEKCIFPTFQDYSSSSLFDLIEQEHLMKENRERSNLIYFILIKISHEQS</sequence>
<dbReference type="InterPro" id="IPR029063">
    <property type="entry name" value="SAM-dependent_MTases_sf"/>
</dbReference>
<evidence type="ECO:0000313" key="1">
    <source>
        <dbReference type="EMBL" id="UYP45237.1"/>
    </source>
</evidence>
<organism evidence="1 2">
    <name type="scientific">Candidatus Lokiarchaeum ossiferum</name>
    <dbReference type="NCBI Taxonomy" id="2951803"/>
    <lineage>
        <taxon>Archaea</taxon>
        <taxon>Promethearchaeati</taxon>
        <taxon>Promethearchaeota</taxon>
        <taxon>Promethearchaeia</taxon>
        <taxon>Promethearchaeales</taxon>
        <taxon>Promethearchaeaceae</taxon>
        <taxon>Candidatus Lokiarchaeum</taxon>
    </lineage>
</organism>
<dbReference type="Proteomes" id="UP001208689">
    <property type="component" value="Chromosome"/>
</dbReference>
<keyword evidence="1" id="KW-0489">Methyltransferase</keyword>
<dbReference type="CDD" id="cd02440">
    <property type="entry name" value="AdoMet_MTases"/>
    <property type="match status" value="1"/>
</dbReference>
<dbReference type="GO" id="GO:0102208">
    <property type="term" value="F:2-polyprenyl-6-hydroxyphenol methylase activity"/>
    <property type="evidence" value="ECO:0007669"/>
    <property type="project" value="UniProtKB-EC"/>
</dbReference>
<dbReference type="SUPFAM" id="SSF53335">
    <property type="entry name" value="S-adenosyl-L-methionine-dependent methyltransferases"/>
    <property type="match status" value="1"/>
</dbReference>
<evidence type="ECO:0000313" key="2">
    <source>
        <dbReference type="Proteomes" id="UP001208689"/>
    </source>
</evidence>
<protein>
    <submittedName>
        <fullName evidence="1">Ubiquinone biosynthesis O-methyltransferase, mitochondrial</fullName>
        <ecNumber evidence="1">2.1.1.222</ecNumber>
    </submittedName>
</protein>
<dbReference type="PANTHER" id="PTHR43861">
    <property type="entry name" value="TRANS-ACONITATE 2-METHYLTRANSFERASE-RELATED"/>
    <property type="match status" value="1"/>
</dbReference>
<dbReference type="GO" id="GO:0032259">
    <property type="term" value="P:methylation"/>
    <property type="evidence" value="ECO:0007669"/>
    <property type="project" value="UniProtKB-KW"/>
</dbReference>
<dbReference type="Gene3D" id="3.40.50.150">
    <property type="entry name" value="Vaccinia Virus protein VP39"/>
    <property type="match status" value="1"/>
</dbReference>
<dbReference type="EMBL" id="CP104013">
    <property type="protein sequence ID" value="UYP45237.1"/>
    <property type="molecule type" value="Genomic_DNA"/>
</dbReference>
<accession>A0ABY6HQS0</accession>
<keyword evidence="1" id="KW-0808">Transferase</keyword>
<name>A0ABY6HQS0_9ARCH</name>
<reference evidence="1" key="1">
    <citation type="submission" date="2022-09" db="EMBL/GenBank/DDBJ databases">
        <title>Actin cytoskeleton and complex cell architecture in an #Asgard archaeon.</title>
        <authorList>
            <person name="Ponce Toledo R.I."/>
            <person name="Schleper C."/>
            <person name="Rodrigues Oliveira T."/>
            <person name="Wollweber F."/>
            <person name="Xu J."/>
            <person name="Rittmann S."/>
            <person name="Klingl A."/>
            <person name="Pilhofer M."/>
        </authorList>
    </citation>
    <scope>NUCLEOTIDE SEQUENCE</scope>
    <source>
        <strain evidence="1">B-35</strain>
    </source>
</reference>
<gene>
    <name evidence="1" type="ORF">NEF87_001522</name>
</gene>
<keyword evidence="2" id="KW-1185">Reference proteome</keyword>
<dbReference type="EC" id="2.1.1.222" evidence="1"/>